<dbReference type="InterPro" id="IPR050563">
    <property type="entry name" value="4-hydroxybenzoyl-CoA_TE"/>
</dbReference>
<dbReference type="KEGG" id="asip:AQUSIP_23080"/>
<dbReference type="Proteomes" id="UP000324194">
    <property type="component" value="Chromosome 2"/>
</dbReference>
<accession>A0A5E4PKN7</accession>
<name>A0A5E4PKN7_9COXI</name>
<dbReference type="GO" id="GO:0047617">
    <property type="term" value="F:fatty acyl-CoA hydrolase activity"/>
    <property type="evidence" value="ECO:0007669"/>
    <property type="project" value="TreeGrafter"/>
</dbReference>
<dbReference type="Gene3D" id="3.10.129.10">
    <property type="entry name" value="Hotdog Thioesterase"/>
    <property type="match status" value="1"/>
</dbReference>
<proteinExistence type="predicted"/>
<dbReference type="OrthoDB" id="9799036at2"/>
<reference evidence="1 2" key="1">
    <citation type="submission" date="2019-08" db="EMBL/GenBank/DDBJ databases">
        <authorList>
            <person name="Guy L."/>
        </authorList>
    </citation>
    <scope>NUCLEOTIDE SEQUENCE [LARGE SCALE GENOMIC DNA]</scope>
    <source>
        <strain evidence="1 2">SGT-108</strain>
    </source>
</reference>
<dbReference type="Pfam" id="PF13279">
    <property type="entry name" value="4HBT_2"/>
    <property type="match status" value="1"/>
</dbReference>
<dbReference type="PANTHER" id="PTHR31793">
    <property type="entry name" value="4-HYDROXYBENZOYL-COA THIOESTERASE FAMILY MEMBER"/>
    <property type="match status" value="1"/>
</dbReference>
<dbReference type="CDD" id="cd00586">
    <property type="entry name" value="4HBT"/>
    <property type="match status" value="1"/>
</dbReference>
<gene>
    <name evidence="1" type="primary">fadM</name>
    <name evidence="1" type="ORF">AQUSIP_23080</name>
</gene>
<dbReference type="RefSeq" id="WP_148340388.1">
    <property type="nucleotide sequence ID" value="NZ_LR699120.1"/>
</dbReference>
<keyword evidence="2" id="KW-1185">Reference proteome</keyword>
<dbReference type="PANTHER" id="PTHR31793:SF24">
    <property type="entry name" value="LONG-CHAIN ACYL-COA THIOESTERASE FADM"/>
    <property type="match status" value="1"/>
</dbReference>
<dbReference type="EMBL" id="LR699120">
    <property type="protein sequence ID" value="VVC76981.1"/>
    <property type="molecule type" value="Genomic_DNA"/>
</dbReference>
<evidence type="ECO:0000313" key="1">
    <source>
        <dbReference type="EMBL" id="VVC76981.1"/>
    </source>
</evidence>
<sequence>MLPFTQSATFLYPVLIREHHLDTFGHVNNATYLELLESARWEFITSRGFGLKKIQESGLGPTVLEIQIKFIREIRLREEVIIESVTLSYEKKIGKLRQMIRNADQHICCEAHMTFGLFNIEERKLVLPTPEWLYAVGITDTLK</sequence>
<dbReference type="InterPro" id="IPR029069">
    <property type="entry name" value="HotDog_dom_sf"/>
</dbReference>
<dbReference type="SUPFAM" id="SSF54637">
    <property type="entry name" value="Thioesterase/thiol ester dehydrase-isomerase"/>
    <property type="match status" value="1"/>
</dbReference>
<organism evidence="1 2">
    <name type="scientific">Aquicella siphonis</name>
    <dbReference type="NCBI Taxonomy" id="254247"/>
    <lineage>
        <taxon>Bacteria</taxon>
        <taxon>Pseudomonadati</taxon>
        <taxon>Pseudomonadota</taxon>
        <taxon>Gammaproteobacteria</taxon>
        <taxon>Legionellales</taxon>
        <taxon>Coxiellaceae</taxon>
        <taxon>Aquicella</taxon>
    </lineage>
</organism>
<protein>
    <submittedName>
        <fullName evidence="1">Long-chain acyl-CoA thioesterase FadM</fullName>
    </submittedName>
</protein>
<evidence type="ECO:0000313" key="2">
    <source>
        <dbReference type="Proteomes" id="UP000324194"/>
    </source>
</evidence>
<dbReference type="AlphaFoldDB" id="A0A5E4PKN7"/>